<sequence>MTVIARYLGYQGVLSAITERVRFARRRFGHYDLIDFVAVLLGYAISGERTLETFYEGLQPFAAPFMALFGREHLPHRSTLSRFLAALNQPVVEALRLAFLEDLVARPLEKEEKTGWVMGSTGKPLGGVRR</sequence>
<dbReference type="AlphaFoldDB" id="D6TDH6"/>
<protein>
    <recommendedName>
        <fullName evidence="3">Transposase</fullName>
    </recommendedName>
</protein>
<dbReference type="STRING" id="485913.Krac_9754"/>
<dbReference type="EMBL" id="ADVG01000001">
    <property type="protein sequence ID" value="EFH88321.1"/>
    <property type="molecule type" value="Genomic_DNA"/>
</dbReference>
<evidence type="ECO:0008006" key="3">
    <source>
        <dbReference type="Google" id="ProtNLM"/>
    </source>
</evidence>
<keyword evidence="2" id="KW-1185">Reference proteome</keyword>
<evidence type="ECO:0000313" key="1">
    <source>
        <dbReference type="EMBL" id="EFH88321.1"/>
    </source>
</evidence>
<gene>
    <name evidence="1" type="ORF">Krac_9754</name>
</gene>
<name>D6TDH6_KTERA</name>
<accession>D6TDH6</accession>
<proteinExistence type="predicted"/>
<comment type="caution">
    <text evidence="1">The sequence shown here is derived from an EMBL/GenBank/DDBJ whole genome shotgun (WGS) entry which is preliminary data.</text>
</comment>
<dbReference type="InParanoid" id="D6TDH6"/>
<organism evidence="1 2">
    <name type="scientific">Ktedonobacter racemifer DSM 44963</name>
    <dbReference type="NCBI Taxonomy" id="485913"/>
    <lineage>
        <taxon>Bacteria</taxon>
        <taxon>Bacillati</taxon>
        <taxon>Chloroflexota</taxon>
        <taxon>Ktedonobacteria</taxon>
        <taxon>Ktedonobacterales</taxon>
        <taxon>Ktedonobacteraceae</taxon>
        <taxon>Ktedonobacter</taxon>
    </lineage>
</organism>
<reference evidence="1 2" key="1">
    <citation type="journal article" date="2011" name="Stand. Genomic Sci.">
        <title>Non-contiguous finished genome sequence and contextual data of the filamentous soil bacterium Ktedonobacter racemifer type strain (SOSP1-21).</title>
        <authorList>
            <person name="Chang Y.J."/>
            <person name="Land M."/>
            <person name="Hauser L."/>
            <person name="Chertkov O."/>
            <person name="Del Rio T.G."/>
            <person name="Nolan M."/>
            <person name="Copeland A."/>
            <person name="Tice H."/>
            <person name="Cheng J.F."/>
            <person name="Lucas S."/>
            <person name="Han C."/>
            <person name="Goodwin L."/>
            <person name="Pitluck S."/>
            <person name="Ivanova N."/>
            <person name="Ovchinikova G."/>
            <person name="Pati A."/>
            <person name="Chen A."/>
            <person name="Palaniappan K."/>
            <person name="Mavromatis K."/>
            <person name="Liolios K."/>
            <person name="Brettin T."/>
            <person name="Fiebig A."/>
            <person name="Rohde M."/>
            <person name="Abt B."/>
            <person name="Goker M."/>
            <person name="Detter J.C."/>
            <person name="Woyke T."/>
            <person name="Bristow J."/>
            <person name="Eisen J.A."/>
            <person name="Markowitz V."/>
            <person name="Hugenholtz P."/>
            <person name="Kyrpides N.C."/>
            <person name="Klenk H.P."/>
            <person name="Lapidus A."/>
        </authorList>
    </citation>
    <scope>NUCLEOTIDE SEQUENCE [LARGE SCALE GENOMIC DNA]</scope>
    <source>
        <strain evidence="2">DSM 44963</strain>
    </source>
</reference>
<dbReference type="Proteomes" id="UP000004508">
    <property type="component" value="Unassembled WGS sequence"/>
</dbReference>
<evidence type="ECO:0000313" key="2">
    <source>
        <dbReference type="Proteomes" id="UP000004508"/>
    </source>
</evidence>